<organism evidence="1 2">
    <name type="scientific">Limnobaculum allomyrinae</name>
    <dbReference type="NCBI Taxonomy" id="2791986"/>
    <lineage>
        <taxon>Bacteria</taxon>
        <taxon>Pseudomonadati</taxon>
        <taxon>Pseudomonadota</taxon>
        <taxon>Gammaproteobacteria</taxon>
        <taxon>Enterobacterales</taxon>
        <taxon>Budviciaceae</taxon>
        <taxon>Limnobaculum</taxon>
    </lineage>
</organism>
<keyword evidence="2" id="KW-1185">Reference proteome</keyword>
<evidence type="ECO:0000313" key="1">
    <source>
        <dbReference type="EMBL" id="MBK5142644.1"/>
    </source>
</evidence>
<reference evidence="1 2" key="1">
    <citation type="submission" date="2020-11" db="EMBL/GenBank/DDBJ databases">
        <title>Insectihabitans protaetiae gen. nov. sp. nov. and Insectihabitans allomyrinae sp. nov., isolated from larvae of Protaetia brevitarsis seulensis and Allomyrina dichotoma, respectively.</title>
        <authorList>
            <person name="Lee S.D."/>
            <person name="Byeon Y.-S."/>
            <person name="Kim S.-M."/>
            <person name="Yang H.L."/>
            <person name="Kim I.S."/>
        </authorList>
    </citation>
    <scope>NUCLEOTIDE SEQUENCE [LARGE SCALE GENOMIC DNA]</scope>
    <source>
        <strain evidence="1 2">BWR-B9</strain>
    </source>
</reference>
<dbReference type="EMBL" id="JADRCR010000001">
    <property type="protein sequence ID" value="MBK5142644.1"/>
    <property type="molecule type" value="Genomic_DNA"/>
</dbReference>
<comment type="caution">
    <text evidence="1">The sequence shown here is derived from an EMBL/GenBank/DDBJ whole genome shotgun (WGS) entry which is preliminary data.</text>
</comment>
<name>A0ABS1ILM3_9GAMM</name>
<proteinExistence type="predicted"/>
<evidence type="ECO:0000313" key="2">
    <source>
        <dbReference type="Proteomes" id="UP001296921"/>
    </source>
</evidence>
<dbReference type="Proteomes" id="UP001296921">
    <property type="component" value="Unassembled WGS sequence"/>
</dbReference>
<sequence>MLKNDEQKEDGDVCAYITLPQKRWISVIGNSGLFIHFGANSSQTGVFTLANCLLVIQANN</sequence>
<dbReference type="RefSeq" id="WP_218465535.1">
    <property type="nucleotide sequence ID" value="NZ_JADRCR010000001.1"/>
</dbReference>
<gene>
    <name evidence="1" type="ORF">I2494_02705</name>
</gene>
<accession>A0ABS1ILM3</accession>
<protein>
    <submittedName>
        <fullName evidence="1">Uncharacterized protein</fullName>
    </submittedName>
</protein>